<protein>
    <submittedName>
        <fullName evidence="2">Alpha/beta hydrolase</fullName>
    </submittedName>
</protein>
<sequence length="302" mass="34452">MNIQLKYVDLNNGERLAYREREGGTDVVVLLHGNMTSSLHWDLLLESLDPTFKVYAIDMRGFGESTYHRAVDSIEDFAEDIREVLSKLEIASCDLIGWSTGGAVALQVAAREEKQVRRVVLLASASTRGYPYYQQIEEGRLERLETKEAIAADPVRTIPIEEAYLTRNTVLLKQIWDSLIYTKNQPSEERYQKYIDDMCTQKNLADVYYALNTFNMSEHHNGLVEGSGEVNNISQSVLILWGEHDLVISEVMTQELIEDLGERAYYVRLKDCGHSPLIDDLAQVTKVMEDFLKKKETSLFSV</sequence>
<proteinExistence type="predicted"/>
<comment type="caution">
    <text evidence="2">The sequence shown here is derived from an EMBL/GenBank/DDBJ whole genome shotgun (WGS) entry which is preliminary data.</text>
</comment>
<evidence type="ECO:0000259" key="1">
    <source>
        <dbReference type="Pfam" id="PF00561"/>
    </source>
</evidence>
<reference evidence="2" key="1">
    <citation type="submission" date="2023-10" db="EMBL/GenBank/DDBJ databases">
        <title>Screening of Alkalihalophilus pseudofirmusBZ-TG-HK211 and Its Alleviation of Salt Stress on Rapeseed Growth.</title>
        <authorList>
            <person name="Zhao B."/>
            <person name="Guo T."/>
        </authorList>
    </citation>
    <scope>NUCLEOTIDE SEQUENCE</scope>
    <source>
        <strain evidence="2">BZ-TG-HK211</strain>
    </source>
</reference>
<feature type="domain" description="AB hydrolase-1" evidence="1">
    <location>
        <begin position="27"/>
        <end position="280"/>
    </location>
</feature>
<dbReference type="Pfam" id="PF00561">
    <property type="entry name" value="Abhydrolase_1"/>
    <property type="match status" value="1"/>
</dbReference>
<keyword evidence="2" id="KW-0378">Hydrolase</keyword>
<evidence type="ECO:0000313" key="3">
    <source>
        <dbReference type="Proteomes" id="UP001285636"/>
    </source>
</evidence>
<dbReference type="PANTHER" id="PTHR43798">
    <property type="entry name" value="MONOACYLGLYCEROL LIPASE"/>
    <property type="match status" value="1"/>
</dbReference>
<dbReference type="AlphaFoldDB" id="A0AAJ2NP57"/>
<dbReference type="GO" id="GO:0016020">
    <property type="term" value="C:membrane"/>
    <property type="evidence" value="ECO:0007669"/>
    <property type="project" value="TreeGrafter"/>
</dbReference>
<dbReference type="Gene3D" id="3.40.50.1820">
    <property type="entry name" value="alpha/beta hydrolase"/>
    <property type="match status" value="1"/>
</dbReference>
<gene>
    <name evidence="2" type="ORF">RYX45_12410</name>
</gene>
<dbReference type="GO" id="GO:0016787">
    <property type="term" value="F:hydrolase activity"/>
    <property type="evidence" value="ECO:0007669"/>
    <property type="project" value="UniProtKB-KW"/>
</dbReference>
<dbReference type="PRINTS" id="PR00111">
    <property type="entry name" value="ABHYDROLASE"/>
</dbReference>
<dbReference type="PANTHER" id="PTHR43798:SF33">
    <property type="entry name" value="HYDROLASE, PUTATIVE (AFU_ORTHOLOGUE AFUA_2G14860)-RELATED"/>
    <property type="match status" value="1"/>
</dbReference>
<dbReference type="Proteomes" id="UP001285636">
    <property type="component" value="Unassembled WGS sequence"/>
</dbReference>
<dbReference type="EMBL" id="JAWJAY010000002">
    <property type="protein sequence ID" value="MDV2885984.1"/>
    <property type="molecule type" value="Genomic_DNA"/>
</dbReference>
<dbReference type="InterPro" id="IPR029058">
    <property type="entry name" value="AB_hydrolase_fold"/>
</dbReference>
<name>A0AAJ2NP57_ALKPS</name>
<evidence type="ECO:0000313" key="2">
    <source>
        <dbReference type="EMBL" id="MDV2885984.1"/>
    </source>
</evidence>
<dbReference type="RefSeq" id="WP_323466903.1">
    <property type="nucleotide sequence ID" value="NZ_CP144224.1"/>
</dbReference>
<dbReference type="InterPro" id="IPR050266">
    <property type="entry name" value="AB_hydrolase_sf"/>
</dbReference>
<dbReference type="InterPro" id="IPR000073">
    <property type="entry name" value="AB_hydrolase_1"/>
</dbReference>
<organism evidence="2 3">
    <name type="scientific">Alkalihalophilus pseudofirmus</name>
    <name type="common">Bacillus pseudofirmus</name>
    <dbReference type="NCBI Taxonomy" id="79885"/>
    <lineage>
        <taxon>Bacteria</taxon>
        <taxon>Bacillati</taxon>
        <taxon>Bacillota</taxon>
        <taxon>Bacilli</taxon>
        <taxon>Bacillales</taxon>
        <taxon>Bacillaceae</taxon>
        <taxon>Alkalihalophilus</taxon>
    </lineage>
</organism>
<dbReference type="SUPFAM" id="SSF53474">
    <property type="entry name" value="alpha/beta-Hydrolases"/>
    <property type="match status" value="1"/>
</dbReference>
<accession>A0AAJ2NP57</accession>